<keyword evidence="2" id="KW-1185">Reference proteome</keyword>
<organism evidence="2">
    <name type="scientific">Arthroderma gypseum (strain ATCC MYA-4604 / CBS 118893)</name>
    <name type="common">Microsporum gypseum</name>
    <dbReference type="NCBI Taxonomy" id="535722"/>
    <lineage>
        <taxon>Eukaryota</taxon>
        <taxon>Fungi</taxon>
        <taxon>Dikarya</taxon>
        <taxon>Ascomycota</taxon>
        <taxon>Pezizomycotina</taxon>
        <taxon>Eurotiomycetes</taxon>
        <taxon>Eurotiomycetidae</taxon>
        <taxon>Onygenales</taxon>
        <taxon>Arthrodermataceae</taxon>
        <taxon>Nannizzia</taxon>
    </lineage>
</organism>
<evidence type="ECO:0000313" key="2">
    <source>
        <dbReference type="Proteomes" id="UP000002669"/>
    </source>
</evidence>
<name>E5QYZ9_ARTGP</name>
<dbReference type="VEuPathDB" id="FungiDB:MGYG_01160"/>
<dbReference type="RefSeq" id="XP_003177074.1">
    <property type="nucleotide sequence ID" value="XM_003177026.1"/>
</dbReference>
<accession>E5QYZ9</accession>
<proteinExistence type="predicted"/>
<dbReference type="EMBL" id="DS989822">
    <property type="protein sequence ID" value="EFQ98122.1"/>
    <property type="molecule type" value="Genomic_DNA"/>
</dbReference>
<protein>
    <submittedName>
        <fullName evidence="1">Uncharacterized protein</fullName>
    </submittedName>
</protein>
<dbReference type="HOGENOM" id="CLU_2497444_0_0_1"/>
<evidence type="ECO:0000313" key="1">
    <source>
        <dbReference type="EMBL" id="EFQ98122.1"/>
    </source>
</evidence>
<dbReference type="GeneID" id="10032399"/>
<dbReference type="InParanoid" id="E5QYZ9"/>
<gene>
    <name evidence="1" type="ORF">MGYG_01160</name>
</gene>
<dbReference type="AlphaFoldDB" id="E5QYZ9"/>
<reference evidence="2" key="1">
    <citation type="journal article" date="2012" name="MBio">
        <title>Comparative genome analysis of Trichophyton rubrum and related dermatophytes reveals candidate genes involved in infection.</title>
        <authorList>
            <person name="Martinez D.A."/>
            <person name="Oliver B.G."/>
            <person name="Graeser Y."/>
            <person name="Goldberg J.M."/>
            <person name="Li W."/>
            <person name="Martinez-Rossi N.M."/>
            <person name="Monod M."/>
            <person name="Shelest E."/>
            <person name="Barton R.C."/>
            <person name="Birch E."/>
            <person name="Brakhage A.A."/>
            <person name="Chen Z."/>
            <person name="Gurr S.J."/>
            <person name="Heiman D."/>
            <person name="Heitman J."/>
            <person name="Kosti I."/>
            <person name="Rossi A."/>
            <person name="Saif S."/>
            <person name="Samalova M."/>
            <person name="Saunders C.W."/>
            <person name="Shea T."/>
            <person name="Summerbell R.C."/>
            <person name="Xu J."/>
            <person name="Young S."/>
            <person name="Zeng Q."/>
            <person name="Birren B.W."/>
            <person name="Cuomo C.A."/>
            <person name="White T.C."/>
        </authorList>
    </citation>
    <scope>NUCLEOTIDE SEQUENCE [LARGE SCALE GENOMIC DNA]</scope>
    <source>
        <strain evidence="2">ATCC MYA-4604 / CBS 118893</strain>
    </source>
</reference>
<dbReference type="Proteomes" id="UP000002669">
    <property type="component" value="Unassembled WGS sequence"/>
</dbReference>
<sequence length="86" mass="9810">MMTLWRAIYRRPKDRLLPDNGNEGGGGNCSWFILQYPRVVRNKGLAGSDAYKHMSAFTATLYTCNNLRKVERSMEKNLESSPNKPS</sequence>